<keyword evidence="3" id="KW-1185">Reference proteome</keyword>
<dbReference type="Gene3D" id="1.10.268.20">
    <property type="match status" value="1"/>
</dbReference>
<reference evidence="2 3" key="1">
    <citation type="journal article" date="2012" name="Genome Biol.">
        <title>Sequencing three crocodilian genomes to illuminate the evolution of archosaurs and amniotes.</title>
        <authorList>
            <person name="St John J.A."/>
            <person name="Braun E.L."/>
            <person name="Isberg S.R."/>
            <person name="Miles L.G."/>
            <person name="Chong A.Y."/>
            <person name="Gongora J."/>
            <person name="Dalzell P."/>
            <person name="Moran C."/>
            <person name="Bed'hom B."/>
            <person name="Abzhanov A."/>
            <person name="Burgess S.C."/>
            <person name="Cooksey A.M."/>
            <person name="Castoe T.A."/>
            <person name="Crawford N.G."/>
            <person name="Densmore L.D."/>
            <person name="Drew J.C."/>
            <person name="Edwards S.V."/>
            <person name="Faircloth B.C."/>
            <person name="Fujita M.K."/>
            <person name="Greenwold M.J."/>
            <person name="Hoffmann F.G."/>
            <person name="Howard J.M."/>
            <person name="Iguchi T."/>
            <person name="Janes D.E."/>
            <person name="Khan S.Y."/>
            <person name="Kohno S."/>
            <person name="de Koning A.J."/>
            <person name="Lance S.L."/>
            <person name="McCarthy F.M."/>
            <person name="McCormack J.E."/>
            <person name="Merchant M.E."/>
            <person name="Peterson D.G."/>
            <person name="Pollock D.D."/>
            <person name="Pourmand N."/>
            <person name="Raney B.J."/>
            <person name="Roessler K.A."/>
            <person name="Sanford J.R."/>
            <person name="Sawyer R.H."/>
            <person name="Schmidt C.J."/>
            <person name="Triplett E.W."/>
            <person name="Tuberville T.D."/>
            <person name="Venegas-Anaya M."/>
            <person name="Howard J.T."/>
            <person name="Jarvis E.D."/>
            <person name="Guillette L.J.Jr."/>
            <person name="Glenn T.C."/>
            <person name="Green R.E."/>
            <person name="Ray D.A."/>
        </authorList>
    </citation>
    <scope>NUCLEOTIDE SEQUENCE [LARGE SCALE GENOMIC DNA]</scope>
    <source>
        <strain evidence="2">KSC_2009_1</strain>
    </source>
</reference>
<name>A0A151NWF8_ALLMI</name>
<dbReference type="Proteomes" id="UP000050525">
    <property type="component" value="Unassembled WGS sequence"/>
</dbReference>
<dbReference type="AlphaFoldDB" id="A0A151NWF8"/>
<evidence type="ECO:0000313" key="3">
    <source>
        <dbReference type="Proteomes" id="UP000050525"/>
    </source>
</evidence>
<dbReference type="STRING" id="8496.A0A151NWF8"/>
<organism evidence="2 3">
    <name type="scientific">Alligator mississippiensis</name>
    <name type="common">American alligator</name>
    <dbReference type="NCBI Taxonomy" id="8496"/>
    <lineage>
        <taxon>Eukaryota</taxon>
        <taxon>Metazoa</taxon>
        <taxon>Chordata</taxon>
        <taxon>Craniata</taxon>
        <taxon>Vertebrata</taxon>
        <taxon>Euteleostomi</taxon>
        <taxon>Archelosauria</taxon>
        <taxon>Archosauria</taxon>
        <taxon>Crocodylia</taxon>
        <taxon>Alligatoridae</taxon>
        <taxon>Alligatorinae</taxon>
        <taxon>Alligator</taxon>
    </lineage>
</organism>
<feature type="domain" description="DUF5600" evidence="1">
    <location>
        <begin position="1"/>
        <end position="43"/>
    </location>
</feature>
<accession>A0A151NWF8</accession>
<evidence type="ECO:0000313" key="2">
    <source>
        <dbReference type="EMBL" id="KYO41000.1"/>
    </source>
</evidence>
<dbReference type="InterPro" id="IPR040990">
    <property type="entry name" value="DUF5600"/>
</dbReference>
<evidence type="ECO:0000259" key="1">
    <source>
        <dbReference type="Pfam" id="PF18150"/>
    </source>
</evidence>
<protein>
    <recommendedName>
        <fullName evidence="1">DUF5600 domain-containing protein</fullName>
    </recommendedName>
</protein>
<sequence>MPSMFGKEQRKRQLIADLPALFTRVQLEQRVPPGDFPDCARMQVSAGSGLGSAVVLPLSCQPAPSSWHLAGLGWGLGRGSLPSKGLHACVC</sequence>
<gene>
    <name evidence="2" type="ORF">Y1Q_0017842</name>
</gene>
<proteinExistence type="predicted"/>
<dbReference type="EMBL" id="AKHW03001774">
    <property type="protein sequence ID" value="KYO41000.1"/>
    <property type="molecule type" value="Genomic_DNA"/>
</dbReference>
<comment type="caution">
    <text evidence="2">The sequence shown here is derived from an EMBL/GenBank/DDBJ whole genome shotgun (WGS) entry which is preliminary data.</text>
</comment>
<dbReference type="Pfam" id="PF18150">
    <property type="entry name" value="DUF5600"/>
    <property type="match status" value="1"/>
</dbReference>